<dbReference type="EMBL" id="MRCE01000054">
    <property type="protein sequence ID" value="OKH31112.1"/>
    <property type="molecule type" value="Genomic_DNA"/>
</dbReference>
<evidence type="ECO:0000256" key="6">
    <source>
        <dbReference type="ARBA" id="ARBA00022842"/>
    </source>
</evidence>
<feature type="domain" description="PIN" evidence="9">
    <location>
        <begin position="3"/>
        <end position="125"/>
    </location>
</feature>
<keyword evidence="6 8" id="KW-0460">Magnesium</keyword>
<dbReference type="AlphaFoldDB" id="A0A1U7I4G9"/>
<accession>A0A1U7I4G9</accession>
<dbReference type="RefSeq" id="WP_073597063.1">
    <property type="nucleotide sequence ID" value="NZ_MRCE01000054.1"/>
</dbReference>
<dbReference type="Proteomes" id="UP000185860">
    <property type="component" value="Unassembled WGS sequence"/>
</dbReference>
<comment type="similarity">
    <text evidence="7 8">Belongs to the PINc/VapC protein family.</text>
</comment>
<sequence>MIYLLDTNVCVRYLNGRSVPIREKILATNSQDIAVCSVVKFELFYGALRSNNPQRTLERQQQFLKRFVSLPFDDAAATIASRIRASLAASGTPIGVYDIPIAAIAMANNLILVTHNTEEFNRVEGLQIEDWETSSLSD</sequence>
<feature type="binding site" evidence="8">
    <location>
        <position position="98"/>
    </location>
    <ligand>
        <name>Mg(2+)</name>
        <dbReference type="ChEBI" id="CHEBI:18420"/>
    </ligand>
</feature>
<name>A0A1U7I4G9_9CYAN</name>
<keyword evidence="8" id="KW-0800">Toxin</keyword>
<dbReference type="STRING" id="454136.NIES2119_29530"/>
<dbReference type="Gene3D" id="3.40.50.1010">
    <property type="entry name" value="5'-nuclease"/>
    <property type="match status" value="1"/>
</dbReference>
<proteinExistence type="inferred from homology"/>
<dbReference type="GO" id="GO:0090729">
    <property type="term" value="F:toxin activity"/>
    <property type="evidence" value="ECO:0007669"/>
    <property type="project" value="UniProtKB-KW"/>
</dbReference>
<evidence type="ECO:0000256" key="2">
    <source>
        <dbReference type="ARBA" id="ARBA00022649"/>
    </source>
</evidence>
<evidence type="ECO:0000313" key="10">
    <source>
        <dbReference type="EMBL" id="OKH31112.1"/>
    </source>
</evidence>
<dbReference type="PANTHER" id="PTHR33653:SF1">
    <property type="entry name" value="RIBONUCLEASE VAPC2"/>
    <property type="match status" value="1"/>
</dbReference>
<dbReference type="InterPro" id="IPR050556">
    <property type="entry name" value="Type_II_TA_system_RNase"/>
</dbReference>
<organism evidence="10 11">
    <name type="scientific">[Phormidium ambiguum] IAM M-71</name>
    <dbReference type="NCBI Taxonomy" id="454136"/>
    <lineage>
        <taxon>Bacteria</taxon>
        <taxon>Bacillati</taxon>
        <taxon>Cyanobacteriota</taxon>
        <taxon>Cyanophyceae</taxon>
        <taxon>Oscillatoriophycideae</taxon>
        <taxon>Aerosakkonematales</taxon>
        <taxon>Aerosakkonemataceae</taxon>
        <taxon>Floridanema</taxon>
    </lineage>
</organism>
<dbReference type="InterPro" id="IPR002716">
    <property type="entry name" value="PIN_dom"/>
</dbReference>
<evidence type="ECO:0000256" key="8">
    <source>
        <dbReference type="HAMAP-Rule" id="MF_00265"/>
    </source>
</evidence>
<dbReference type="InterPro" id="IPR029060">
    <property type="entry name" value="PIN-like_dom_sf"/>
</dbReference>
<comment type="caution">
    <text evidence="10">The sequence shown here is derived from an EMBL/GenBank/DDBJ whole genome shotgun (WGS) entry which is preliminary data.</text>
</comment>
<feature type="binding site" evidence="8">
    <location>
        <position position="6"/>
    </location>
    <ligand>
        <name>Mg(2+)</name>
        <dbReference type="ChEBI" id="CHEBI:18420"/>
    </ligand>
</feature>
<keyword evidence="4 8" id="KW-0479">Metal-binding</keyword>
<evidence type="ECO:0000256" key="3">
    <source>
        <dbReference type="ARBA" id="ARBA00022722"/>
    </source>
</evidence>
<dbReference type="HAMAP" id="MF_00265">
    <property type="entry name" value="VapC_Nob1"/>
    <property type="match status" value="1"/>
</dbReference>
<comment type="cofactor">
    <cofactor evidence="1 8">
        <name>Mg(2+)</name>
        <dbReference type="ChEBI" id="CHEBI:18420"/>
    </cofactor>
</comment>
<evidence type="ECO:0000256" key="4">
    <source>
        <dbReference type="ARBA" id="ARBA00022723"/>
    </source>
</evidence>
<dbReference type="EC" id="3.1.-.-" evidence="8"/>
<evidence type="ECO:0000256" key="5">
    <source>
        <dbReference type="ARBA" id="ARBA00022801"/>
    </source>
</evidence>
<keyword evidence="2 8" id="KW-1277">Toxin-antitoxin system</keyword>
<dbReference type="GO" id="GO:0016787">
    <property type="term" value="F:hydrolase activity"/>
    <property type="evidence" value="ECO:0007669"/>
    <property type="project" value="UniProtKB-KW"/>
</dbReference>
<protein>
    <recommendedName>
        <fullName evidence="8">Ribonuclease VapC</fullName>
        <shortName evidence="8">RNase VapC</shortName>
        <ecNumber evidence="8">3.1.-.-</ecNumber>
    </recommendedName>
    <alternativeName>
        <fullName evidence="8">Toxin VapC</fullName>
    </alternativeName>
</protein>
<dbReference type="CDD" id="cd18745">
    <property type="entry name" value="PIN_VapC4-5_FitB-like"/>
    <property type="match status" value="1"/>
</dbReference>
<dbReference type="GO" id="GO:0004540">
    <property type="term" value="F:RNA nuclease activity"/>
    <property type="evidence" value="ECO:0007669"/>
    <property type="project" value="InterPro"/>
</dbReference>
<dbReference type="InterPro" id="IPR022907">
    <property type="entry name" value="VapC_family"/>
</dbReference>
<dbReference type="GO" id="GO:0000287">
    <property type="term" value="F:magnesium ion binding"/>
    <property type="evidence" value="ECO:0007669"/>
    <property type="project" value="UniProtKB-UniRule"/>
</dbReference>
<dbReference type="SUPFAM" id="SSF88723">
    <property type="entry name" value="PIN domain-like"/>
    <property type="match status" value="1"/>
</dbReference>
<evidence type="ECO:0000256" key="1">
    <source>
        <dbReference type="ARBA" id="ARBA00001946"/>
    </source>
</evidence>
<gene>
    <name evidence="8" type="primary">vapC</name>
    <name evidence="10" type="ORF">NIES2119_29530</name>
</gene>
<dbReference type="OrthoDB" id="9796690at2"/>
<evidence type="ECO:0000259" key="9">
    <source>
        <dbReference type="Pfam" id="PF01850"/>
    </source>
</evidence>
<keyword evidence="3 8" id="KW-0540">Nuclease</keyword>
<evidence type="ECO:0000313" key="11">
    <source>
        <dbReference type="Proteomes" id="UP000185860"/>
    </source>
</evidence>
<comment type="function">
    <text evidence="8">Toxic component of a toxin-antitoxin (TA) system. An RNase.</text>
</comment>
<dbReference type="Pfam" id="PF01850">
    <property type="entry name" value="PIN"/>
    <property type="match status" value="1"/>
</dbReference>
<dbReference type="PANTHER" id="PTHR33653">
    <property type="entry name" value="RIBONUCLEASE VAPC2"/>
    <property type="match status" value="1"/>
</dbReference>
<reference evidence="10 11" key="1">
    <citation type="submission" date="2016-11" db="EMBL/GenBank/DDBJ databases">
        <title>Draft Genome Sequences of Nine Cyanobacterial Strains from Diverse Habitats.</title>
        <authorList>
            <person name="Zhu T."/>
            <person name="Hou S."/>
            <person name="Lu X."/>
            <person name="Hess W.R."/>
        </authorList>
    </citation>
    <scope>NUCLEOTIDE SEQUENCE [LARGE SCALE GENOMIC DNA]</scope>
    <source>
        <strain evidence="10 11">IAM M-71</strain>
    </source>
</reference>
<keyword evidence="5 8" id="KW-0378">Hydrolase</keyword>
<evidence type="ECO:0000256" key="7">
    <source>
        <dbReference type="ARBA" id="ARBA00038093"/>
    </source>
</evidence>